<evidence type="ECO:0008006" key="2">
    <source>
        <dbReference type="Google" id="ProtNLM"/>
    </source>
</evidence>
<accession>A0A7S3EQD9</accession>
<name>A0A7S3EQD9_9EUKA</name>
<dbReference type="EMBL" id="HBHX01003323">
    <property type="protein sequence ID" value="CAE0099839.1"/>
    <property type="molecule type" value="Transcribed_RNA"/>
</dbReference>
<protein>
    <recommendedName>
        <fullName evidence="2">Beta-lactamase-related domain-containing protein</fullName>
    </recommendedName>
</protein>
<sequence>MGSVLTPDSLAQMMDWKQLTKGFAVGTDYGFGLFKQELHLPLKGSCKGLPGCKCVLNVCELKTEIIMHAGLDYGSGFPTLGWFPDFNVSVALATNTGEQSMGMNTTMGIIENMDFIHGFSCALFQAVIQLASPEFPDFDC</sequence>
<gene>
    <name evidence="1" type="ORF">HERI1096_LOCUS1864</name>
</gene>
<organism evidence="1">
    <name type="scientific">Haptolina ericina</name>
    <dbReference type="NCBI Taxonomy" id="156174"/>
    <lineage>
        <taxon>Eukaryota</taxon>
        <taxon>Haptista</taxon>
        <taxon>Haptophyta</taxon>
        <taxon>Prymnesiophyceae</taxon>
        <taxon>Prymnesiales</taxon>
        <taxon>Prymnesiaceae</taxon>
        <taxon>Haptolina</taxon>
    </lineage>
</organism>
<proteinExistence type="predicted"/>
<reference evidence="1" key="1">
    <citation type="submission" date="2021-01" db="EMBL/GenBank/DDBJ databases">
        <authorList>
            <person name="Corre E."/>
            <person name="Pelletier E."/>
            <person name="Niang G."/>
            <person name="Scheremetjew M."/>
            <person name="Finn R."/>
            <person name="Kale V."/>
            <person name="Holt S."/>
            <person name="Cochrane G."/>
            <person name="Meng A."/>
            <person name="Brown T."/>
            <person name="Cohen L."/>
        </authorList>
    </citation>
    <scope>NUCLEOTIDE SEQUENCE</scope>
    <source>
        <strain evidence="1">CCMP281</strain>
    </source>
</reference>
<dbReference type="AlphaFoldDB" id="A0A7S3EQD9"/>
<evidence type="ECO:0000313" key="1">
    <source>
        <dbReference type="EMBL" id="CAE0099839.1"/>
    </source>
</evidence>